<feature type="domain" description="Mammalian cell entry C-terminal" evidence="3">
    <location>
        <begin position="122"/>
        <end position="303"/>
    </location>
</feature>
<feature type="transmembrane region" description="Helical" evidence="1">
    <location>
        <begin position="12"/>
        <end position="40"/>
    </location>
</feature>
<keyword evidence="1" id="KW-0472">Membrane</keyword>
<keyword evidence="1" id="KW-1133">Transmembrane helix</keyword>
<dbReference type="InterPro" id="IPR024516">
    <property type="entry name" value="Mce_C"/>
</dbReference>
<evidence type="ECO:0000256" key="1">
    <source>
        <dbReference type="SAM" id="Phobius"/>
    </source>
</evidence>
<dbReference type="Proteomes" id="UP000283644">
    <property type="component" value="Unassembled WGS sequence"/>
</dbReference>
<evidence type="ECO:0000313" key="4">
    <source>
        <dbReference type="EMBL" id="RHW28659.1"/>
    </source>
</evidence>
<reference evidence="4 5" key="1">
    <citation type="submission" date="2018-09" db="EMBL/GenBank/DDBJ databases">
        <title>Genome sequencing of Nocardioides immobilis CCTCC AB 2017083 for comparison to Nocardioides silvaticus.</title>
        <authorList>
            <person name="Li C."/>
            <person name="Wang G."/>
        </authorList>
    </citation>
    <scope>NUCLEOTIDE SEQUENCE [LARGE SCALE GENOMIC DNA]</scope>
    <source>
        <strain evidence="4 5">CCTCC AB 2017083</strain>
    </source>
</reference>
<evidence type="ECO:0000313" key="5">
    <source>
        <dbReference type="Proteomes" id="UP000283644"/>
    </source>
</evidence>
<name>A0A417Y7J7_9ACTN</name>
<dbReference type="InterPro" id="IPR052336">
    <property type="entry name" value="MlaD_Phospholipid_Transporter"/>
</dbReference>
<keyword evidence="5" id="KW-1185">Reference proteome</keyword>
<accession>A0A417Y7J7</accession>
<dbReference type="PANTHER" id="PTHR33371">
    <property type="entry name" value="INTERMEMBRANE PHOSPHOLIPID TRANSPORT SYSTEM BINDING PROTEIN MLAD-RELATED"/>
    <property type="match status" value="1"/>
</dbReference>
<feature type="domain" description="Mce/MlaD" evidence="2">
    <location>
        <begin position="41"/>
        <end position="114"/>
    </location>
</feature>
<proteinExistence type="predicted"/>
<evidence type="ECO:0000259" key="2">
    <source>
        <dbReference type="Pfam" id="PF02470"/>
    </source>
</evidence>
<evidence type="ECO:0000259" key="3">
    <source>
        <dbReference type="Pfam" id="PF11887"/>
    </source>
</evidence>
<dbReference type="NCBIfam" id="TIGR00996">
    <property type="entry name" value="Mtu_fam_mce"/>
    <property type="match status" value="1"/>
</dbReference>
<gene>
    <name evidence="4" type="ORF">D0Z08_02030</name>
</gene>
<organism evidence="4 5">
    <name type="scientific">Nocardioides immobilis</name>
    <dbReference type="NCBI Taxonomy" id="2049295"/>
    <lineage>
        <taxon>Bacteria</taxon>
        <taxon>Bacillati</taxon>
        <taxon>Actinomycetota</taxon>
        <taxon>Actinomycetes</taxon>
        <taxon>Propionibacteriales</taxon>
        <taxon>Nocardioidaceae</taxon>
        <taxon>Nocardioides</taxon>
    </lineage>
</organism>
<dbReference type="AlphaFoldDB" id="A0A417Y7J7"/>
<dbReference type="PANTHER" id="PTHR33371:SF18">
    <property type="entry name" value="MCE-FAMILY PROTEIN MCE3C"/>
    <property type="match status" value="1"/>
</dbReference>
<dbReference type="Pfam" id="PF11887">
    <property type="entry name" value="Mce4_CUP1"/>
    <property type="match status" value="1"/>
</dbReference>
<keyword evidence="1" id="KW-0812">Transmembrane</keyword>
<dbReference type="InterPro" id="IPR003399">
    <property type="entry name" value="Mce/MlaD"/>
</dbReference>
<dbReference type="Pfam" id="PF02470">
    <property type="entry name" value="MlaD"/>
    <property type="match status" value="1"/>
</dbReference>
<dbReference type="EMBL" id="QXGH01000009">
    <property type="protein sequence ID" value="RHW28659.1"/>
    <property type="molecule type" value="Genomic_DNA"/>
</dbReference>
<dbReference type="GO" id="GO:0005576">
    <property type="term" value="C:extracellular region"/>
    <property type="evidence" value="ECO:0007669"/>
    <property type="project" value="TreeGrafter"/>
</dbReference>
<sequence length="326" mass="35156">MPMRMLLNRDQPFRIGIAAFVALGVFGAAVLVISVIPFGAHTYRAEFSHTAGLRAKEGVQIAGVEVGEVRSVKVDGNHVVVEFTVSDDIELGSQTRAEVKVGTLLGTHYLAITPRGEGDLSDDTIPIAHTSVPFNLQDVIDEGTKAVNQIDAVKISQALSVVADTLRAAGPRLKPAFNGIARLSRVITQRDGQIAELLEASRLISDQLSDGTSDLVQLMEQSNLVIGELVRRREAIRDLLRDITSITASINGILDDNEDDLRPMLQDLESVVGVLTARDEELREALHNLAVTSRYFANATGDGPFANLLFKENVPDKVRCGPVGGC</sequence>
<dbReference type="InterPro" id="IPR005693">
    <property type="entry name" value="Mce"/>
</dbReference>
<dbReference type="PRINTS" id="PR01782">
    <property type="entry name" value="MCEVIRFACTOR"/>
</dbReference>
<comment type="caution">
    <text evidence="4">The sequence shown here is derived from an EMBL/GenBank/DDBJ whole genome shotgun (WGS) entry which is preliminary data.</text>
</comment>
<protein>
    <submittedName>
        <fullName evidence="4">MCE family protein</fullName>
    </submittedName>
</protein>